<evidence type="ECO:0000256" key="1">
    <source>
        <dbReference type="ARBA" id="ARBA00006592"/>
    </source>
</evidence>
<evidence type="ECO:0000256" key="2">
    <source>
        <dbReference type="ARBA" id="ARBA00022980"/>
    </source>
</evidence>
<dbReference type="Gene3D" id="6.10.250.2270">
    <property type="match status" value="1"/>
</dbReference>
<dbReference type="InterPro" id="IPR014722">
    <property type="entry name" value="Rib_uL2_dom2"/>
</dbReference>
<dbReference type="STRING" id="402676.B6K1G2"/>
<reference evidence="5 7" key="1">
    <citation type="journal article" date="2011" name="Science">
        <title>Comparative functional genomics of the fission yeasts.</title>
        <authorList>
            <person name="Rhind N."/>
            <person name="Chen Z."/>
            <person name="Yassour M."/>
            <person name="Thompson D.A."/>
            <person name="Haas B.J."/>
            <person name="Habib N."/>
            <person name="Wapinski I."/>
            <person name="Roy S."/>
            <person name="Lin M.F."/>
            <person name="Heiman D.I."/>
            <person name="Young S.K."/>
            <person name="Furuya K."/>
            <person name="Guo Y."/>
            <person name="Pidoux A."/>
            <person name="Chen H.M."/>
            <person name="Robbertse B."/>
            <person name="Goldberg J.M."/>
            <person name="Aoki K."/>
            <person name="Bayne E.H."/>
            <person name="Berlin A.M."/>
            <person name="Desjardins C.A."/>
            <person name="Dobbs E."/>
            <person name="Dukaj L."/>
            <person name="Fan L."/>
            <person name="FitzGerald M.G."/>
            <person name="French C."/>
            <person name="Gujja S."/>
            <person name="Hansen K."/>
            <person name="Keifenheim D."/>
            <person name="Levin J.Z."/>
            <person name="Mosher R.A."/>
            <person name="Mueller C.A."/>
            <person name="Pfiffner J."/>
            <person name="Priest M."/>
            <person name="Russ C."/>
            <person name="Smialowska A."/>
            <person name="Swoboda P."/>
            <person name="Sykes S.M."/>
            <person name="Vaughn M."/>
            <person name="Vengrova S."/>
            <person name="Yoder R."/>
            <person name="Zeng Q."/>
            <person name="Allshire R."/>
            <person name="Baulcombe D."/>
            <person name="Birren B.W."/>
            <person name="Brown W."/>
            <person name="Ekwall K."/>
            <person name="Kellis M."/>
            <person name="Leatherwood J."/>
            <person name="Levin H."/>
            <person name="Margalit H."/>
            <person name="Martienssen R."/>
            <person name="Nieduszynski C.A."/>
            <person name="Spatafora J.W."/>
            <person name="Friedman N."/>
            <person name="Dalgaard J.Z."/>
            <person name="Baumann P."/>
            <person name="Niki H."/>
            <person name="Regev A."/>
            <person name="Nusbaum C."/>
        </authorList>
    </citation>
    <scope>NUCLEOTIDE SEQUENCE [LARGE SCALE GENOMIC DNA]</scope>
    <source>
        <strain evidence="7">yFS275 / FY16936</strain>
    </source>
</reference>
<organism evidence="5 7">
    <name type="scientific">Schizosaccharomyces japonicus (strain yFS275 / FY16936)</name>
    <name type="common">Fission yeast</name>
    <dbReference type="NCBI Taxonomy" id="402676"/>
    <lineage>
        <taxon>Eukaryota</taxon>
        <taxon>Fungi</taxon>
        <taxon>Dikarya</taxon>
        <taxon>Ascomycota</taxon>
        <taxon>Taphrinomycotina</taxon>
        <taxon>Schizosaccharomycetes</taxon>
        <taxon>Schizosaccharomycetales</taxon>
        <taxon>Schizosaccharomycetaceae</taxon>
        <taxon>Schizosaccharomyces</taxon>
    </lineage>
</organism>
<dbReference type="PANTHER" id="PTHR11127">
    <property type="entry name" value="60S RIBOSOMAL PROTEIN L14"/>
    <property type="match status" value="1"/>
</dbReference>
<dbReference type="GO" id="GO:0003735">
    <property type="term" value="F:structural constituent of ribosome"/>
    <property type="evidence" value="ECO:0000318"/>
    <property type="project" value="GO_Central"/>
</dbReference>
<protein>
    <submittedName>
        <fullName evidence="5">60S ribosomal protein L14</fullName>
    </submittedName>
</protein>
<dbReference type="AlphaFoldDB" id="B6K1G2"/>
<keyword evidence="2 5" id="KW-0689">Ribosomal protein</keyword>
<keyword evidence="7" id="KW-1185">Reference proteome</keyword>
<dbReference type="VEuPathDB" id="FungiDB:SJAG_02890"/>
<dbReference type="GO" id="GO:0006412">
    <property type="term" value="P:translation"/>
    <property type="evidence" value="ECO:0007669"/>
    <property type="project" value="InterPro"/>
</dbReference>
<dbReference type="PANTHER" id="PTHR11127:SF2">
    <property type="entry name" value="LARGE RIBOSOMAL SUBUNIT PROTEIN EL14"/>
    <property type="match status" value="1"/>
</dbReference>
<dbReference type="OMA" id="KLCFVVD"/>
<dbReference type="InterPro" id="IPR002784">
    <property type="entry name" value="Ribosomal_eL14_dom"/>
</dbReference>
<dbReference type="SUPFAM" id="SSF50104">
    <property type="entry name" value="Translation proteins SH3-like domain"/>
    <property type="match status" value="1"/>
</dbReference>
<dbReference type="OrthoDB" id="1875589at2759"/>
<dbReference type="GO" id="GO:0042273">
    <property type="term" value="P:ribosomal large subunit biogenesis"/>
    <property type="evidence" value="ECO:0000318"/>
    <property type="project" value="GO_Central"/>
</dbReference>
<evidence type="ECO:0000313" key="6">
    <source>
        <dbReference type="JaponicusDB" id="SJAG_02890"/>
    </source>
</evidence>
<proteinExistence type="inferred from homology"/>
<name>B6K1G2_SCHJY</name>
<dbReference type="RefSeq" id="XP_002174076.1">
    <property type="nucleotide sequence ID" value="XM_002174040.2"/>
</dbReference>
<sequence length="128" mass="14716">MAGFKRYVEVGRVVLVKNTSKIAVIVDIVDHKRAVVDSPIDEVARQVINYNDLILTPIVMDLPRGARSGIVAKKWKAQEVEKKWQATAWAKKFETQKVRSQLNDFERFAVMRLKKQRRNEVRVALAKA</sequence>
<dbReference type="Gene3D" id="2.30.30.30">
    <property type="match status" value="1"/>
</dbReference>
<keyword evidence="3" id="KW-0687">Ribonucleoprotein</keyword>
<dbReference type="GO" id="GO:0022625">
    <property type="term" value="C:cytosolic large ribosomal subunit"/>
    <property type="evidence" value="ECO:0000318"/>
    <property type="project" value="GO_Central"/>
</dbReference>
<dbReference type="GeneID" id="7048572"/>
<dbReference type="InterPro" id="IPR008991">
    <property type="entry name" value="Translation_prot_SH3-like_sf"/>
</dbReference>
<comment type="similarity">
    <text evidence="1">Belongs to the eukaryotic ribosomal protein eL14 family.</text>
</comment>
<evidence type="ECO:0000259" key="4">
    <source>
        <dbReference type="Pfam" id="PF01929"/>
    </source>
</evidence>
<evidence type="ECO:0000313" key="5">
    <source>
        <dbReference type="EMBL" id="EEB07783.1"/>
    </source>
</evidence>
<dbReference type="HOGENOM" id="CLU_082438_3_1_1"/>
<evidence type="ECO:0000256" key="3">
    <source>
        <dbReference type="ARBA" id="ARBA00023274"/>
    </source>
</evidence>
<dbReference type="CDD" id="cd23702">
    <property type="entry name" value="eL14"/>
    <property type="match status" value="1"/>
</dbReference>
<dbReference type="Pfam" id="PF01929">
    <property type="entry name" value="Ribosomal_L14e"/>
    <property type="match status" value="1"/>
</dbReference>
<evidence type="ECO:0000313" key="7">
    <source>
        <dbReference type="Proteomes" id="UP000001744"/>
    </source>
</evidence>
<dbReference type="InterPro" id="IPR039660">
    <property type="entry name" value="Ribosomal_eL14"/>
</dbReference>
<dbReference type="GO" id="GO:0003723">
    <property type="term" value="F:RNA binding"/>
    <property type="evidence" value="ECO:0000318"/>
    <property type="project" value="GO_Central"/>
</dbReference>
<feature type="domain" description="Large ribosomal subunit protein eL14" evidence="4">
    <location>
        <begin position="45"/>
        <end position="118"/>
    </location>
</feature>
<gene>
    <name evidence="6" type="primary">rpl14b</name>
    <name evidence="5" type="ORF">SJAG_02890</name>
</gene>
<dbReference type="eggNOG" id="KOG3421">
    <property type="taxonomic scope" value="Eukaryota"/>
</dbReference>
<dbReference type="EMBL" id="KE651166">
    <property type="protein sequence ID" value="EEB07783.1"/>
    <property type="molecule type" value="Genomic_DNA"/>
</dbReference>
<dbReference type="Proteomes" id="UP000001744">
    <property type="component" value="Unassembled WGS sequence"/>
</dbReference>
<dbReference type="JaponicusDB" id="SJAG_02890">
    <property type="gene designation" value="rpl14b"/>
</dbReference>
<accession>B6K1G2</accession>